<protein>
    <submittedName>
        <fullName evidence="1">Uncharacterized protein</fullName>
    </submittedName>
</protein>
<name>A0AA94YJ66_9CAUD</name>
<evidence type="ECO:0000313" key="1">
    <source>
        <dbReference type="EMBL" id="UYD60417.1"/>
    </source>
</evidence>
<sequence>MKTNLKLDLESLFDSVCGEVDLMSYFVKLQMRDYKIPVEINPMNISWQPFEVTSGQLDWHIDAETMTMEIEYVA</sequence>
<proteinExistence type="predicted"/>
<dbReference type="EMBL" id="OP380605">
    <property type="protein sequence ID" value="UYD60417.1"/>
    <property type="molecule type" value="Genomic_DNA"/>
</dbReference>
<accession>A0AA94YJ66</accession>
<organism evidence="1">
    <name type="scientific">Aeromonas phage vB_AehM_DM2</name>
    <dbReference type="NCBI Taxonomy" id="2973716"/>
    <lineage>
        <taxon>Viruses</taxon>
        <taxon>Duplodnaviria</taxon>
        <taxon>Heunggongvirae</taxon>
        <taxon>Uroviricota</taxon>
        <taxon>Caudoviricetes</taxon>
        <taxon>Pantevenvirales</taxon>
        <taxon>Straboviridae</taxon>
        <taxon>Biquartavirus</taxon>
    </lineage>
</organism>
<gene>
    <name evidence="1" type="ORF">NPHMPGLK_00082</name>
</gene>
<reference evidence="1" key="1">
    <citation type="submission" date="2022-09" db="EMBL/GenBank/DDBJ databases">
        <title>On Diversity and Genetic Richness: Insights on Aeromonad Phage Diversity through Physicochemical and Molecular Analysis.</title>
        <authorList>
            <person name="Papa D.M."/>
            <person name="Rousseau G."/>
            <person name="Tremblay D."/>
            <person name="Labrie S."/>
            <person name="Gutierrez T.A."/>
            <person name="Ramos J.D."/>
            <person name="Moineau S."/>
        </authorList>
    </citation>
    <scope>NUCLEOTIDE SEQUENCE</scope>
</reference>